<accession>A0A4R3VD27</accession>
<dbReference type="InterPro" id="IPR015422">
    <property type="entry name" value="PyrdxlP-dep_Trfase_small"/>
</dbReference>
<dbReference type="OrthoDB" id="9808002at2"/>
<organism evidence="10 11">
    <name type="scientific">Paracandidimonas soli</name>
    <dbReference type="NCBI Taxonomy" id="1917182"/>
    <lineage>
        <taxon>Bacteria</taxon>
        <taxon>Pseudomonadati</taxon>
        <taxon>Pseudomonadota</taxon>
        <taxon>Betaproteobacteria</taxon>
        <taxon>Burkholderiales</taxon>
        <taxon>Alcaligenaceae</taxon>
        <taxon>Paracandidimonas</taxon>
    </lineage>
</organism>
<evidence type="ECO:0000256" key="8">
    <source>
        <dbReference type="RuleBase" id="RU004506"/>
    </source>
</evidence>
<dbReference type="EMBL" id="SMBX01000002">
    <property type="protein sequence ID" value="TCV01538.1"/>
    <property type="molecule type" value="Genomic_DNA"/>
</dbReference>
<dbReference type="RefSeq" id="WP_132474139.1">
    <property type="nucleotide sequence ID" value="NZ_JBHRVM010000001.1"/>
</dbReference>
<evidence type="ECO:0000256" key="3">
    <source>
        <dbReference type="ARBA" id="ARBA00010447"/>
    </source>
</evidence>
<dbReference type="PIRSF" id="PIRSF005572">
    <property type="entry name" value="NifS"/>
    <property type="match status" value="1"/>
</dbReference>
<keyword evidence="10" id="KW-0456">Lyase</keyword>
<dbReference type="InterPro" id="IPR000192">
    <property type="entry name" value="Aminotrans_V_dom"/>
</dbReference>
<evidence type="ECO:0000256" key="6">
    <source>
        <dbReference type="ARBA" id="ARBA00050776"/>
    </source>
</evidence>
<dbReference type="GO" id="GO:0031071">
    <property type="term" value="F:cysteine desulfurase activity"/>
    <property type="evidence" value="ECO:0007669"/>
    <property type="project" value="UniProtKB-UniRule"/>
</dbReference>
<dbReference type="GO" id="GO:0030170">
    <property type="term" value="F:pyridoxal phosphate binding"/>
    <property type="evidence" value="ECO:0007669"/>
    <property type="project" value="UniProtKB-UniRule"/>
</dbReference>
<dbReference type="Gene3D" id="3.90.1150.10">
    <property type="entry name" value="Aspartate Aminotransferase, domain 1"/>
    <property type="match status" value="1"/>
</dbReference>
<keyword evidence="5 8" id="KW-0663">Pyridoxal phosphate</keyword>
<dbReference type="Gene3D" id="3.40.640.10">
    <property type="entry name" value="Type I PLP-dependent aspartate aminotransferase-like (Major domain)"/>
    <property type="match status" value="1"/>
</dbReference>
<dbReference type="EC" id="2.8.1.7" evidence="8"/>
<comment type="caution">
    <text evidence="10">The sequence shown here is derived from an EMBL/GenBank/DDBJ whole genome shotgun (WGS) entry which is preliminary data.</text>
</comment>
<gene>
    <name evidence="10" type="ORF">EV686_102250</name>
</gene>
<dbReference type="Pfam" id="PF00266">
    <property type="entry name" value="Aminotran_5"/>
    <property type="match status" value="1"/>
</dbReference>
<evidence type="ECO:0000313" key="11">
    <source>
        <dbReference type="Proteomes" id="UP000294692"/>
    </source>
</evidence>
<dbReference type="InterPro" id="IPR015424">
    <property type="entry name" value="PyrdxlP-dep_Trfase"/>
</dbReference>
<evidence type="ECO:0000256" key="5">
    <source>
        <dbReference type="ARBA" id="ARBA00022898"/>
    </source>
</evidence>
<evidence type="ECO:0000259" key="9">
    <source>
        <dbReference type="Pfam" id="PF00266"/>
    </source>
</evidence>
<dbReference type="AlphaFoldDB" id="A0A4R3VD27"/>
<dbReference type="InterPro" id="IPR015421">
    <property type="entry name" value="PyrdxlP-dep_Trfase_major"/>
</dbReference>
<comment type="function">
    <text evidence="2 8">Catalyzes the removal of elemental sulfur and selenium atoms from L-cysteine, L-cystine, L-selenocysteine, and L-selenocystine to produce L-alanine.</text>
</comment>
<sequence>MSEAEALQVQEGLLDRAADFPLLANPVHGKTLHYLDNGATTQKPASVIEAERVFYERSNANIHRGVHWLSQHATDLYEIARESVRGLLNARLANEIVFTRGTTEAINLVAASWGRANLKAGDEILLTWLEHHSNIVPWQLLCEQTGAVLRVAPMTESGEVDLDAFRALLNERTRLAAFTHVSNALGTVNPVEEMTRMAHEAGALVLIDGAQAVAHQRVDVQALDCDFYVFSGHKLYGPTGIGALYGRKALLDAMPPWQGGGDMILTVAFEGSTYAPAPQRFEAGTPNIAGTVGLAAAIEYVQSVGLDAIARHEQILLDYTQEQLQRLPGIRILGTAAHKAAIVSFMVDGIHPHDLGTILDSEGVAIRAGHHCAMPIMTHFGIPGTARASFALYNSLADVDALVDAIGKAQSLFGIRS</sequence>
<keyword evidence="11" id="KW-1185">Reference proteome</keyword>
<evidence type="ECO:0000256" key="2">
    <source>
        <dbReference type="ARBA" id="ARBA00002824"/>
    </source>
</evidence>
<evidence type="ECO:0000256" key="4">
    <source>
        <dbReference type="ARBA" id="ARBA00022679"/>
    </source>
</evidence>
<comment type="catalytic activity">
    <reaction evidence="6 8">
        <text>(sulfur carrier)-H + L-cysteine = (sulfur carrier)-SH + L-alanine</text>
        <dbReference type="Rhea" id="RHEA:43892"/>
        <dbReference type="Rhea" id="RHEA-COMP:14737"/>
        <dbReference type="Rhea" id="RHEA-COMP:14739"/>
        <dbReference type="ChEBI" id="CHEBI:29917"/>
        <dbReference type="ChEBI" id="CHEBI:35235"/>
        <dbReference type="ChEBI" id="CHEBI:57972"/>
        <dbReference type="ChEBI" id="CHEBI:64428"/>
        <dbReference type="EC" id="2.8.1.7"/>
    </reaction>
</comment>
<dbReference type="Proteomes" id="UP000294692">
    <property type="component" value="Unassembled WGS sequence"/>
</dbReference>
<evidence type="ECO:0000256" key="1">
    <source>
        <dbReference type="ARBA" id="ARBA00001933"/>
    </source>
</evidence>
<comment type="similarity">
    <text evidence="3 8">Belongs to the class-V pyridoxal-phosphate-dependent aminotransferase family. Csd subfamily.</text>
</comment>
<comment type="cofactor">
    <cofactor evidence="1 7">
        <name>pyridoxal 5'-phosphate</name>
        <dbReference type="ChEBI" id="CHEBI:597326"/>
    </cofactor>
</comment>
<evidence type="ECO:0000313" key="10">
    <source>
        <dbReference type="EMBL" id="TCV01538.1"/>
    </source>
</evidence>
<dbReference type="GO" id="GO:0006534">
    <property type="term" value="P:cysteine metabolic process"/>
    <property type="evidence" value="ECO:0007669"/>
    <property type="project" value="UniProtKB-UniRule"/>
</dbReference>
<dbReference type="PANTHER" id="PTHR43586">
    <property type="entry name" value="CYSTEINE DESULFURASE"/>
    <property type="match status" value="1"/>
</dbReference>
<feature type="domain" description="Aminotransferase class V" evidence="9">
    <location>
        <begin position="33"/>
        <end position="402"/>
    </location>
</feature>
<keyword evidence="4 8" id="KW-0808">Transferase</keyword>
<proteinExistence type="inferred from homology"/>
<dbReference type="PROSITE" id="PS00595">
    <property type="entry name" value="AA_TRANSFER_CLASS_5"/>
    <property type="match status" value="1"/>
</dbReference>
<dbReference type="SUPFAM" id="SSF53383">
    <property type="entry name" value="PLP-dependent transferases"/>
    <property type="match status" value="1"/>
</dbReference>
<dbReference type="NCBIfam" id="TIGR01979">
    <property type="entry name" value="sufS"/>
    <property type="match status" value="1"/>
</dbReference>
<evidence type="ECO:0000256" key="7">
    <source>
        <dbReference type="RuleBase" id="RU004504"/>
    </source>
</evidence>
<dbReference type="PANTHER" id="PTHR43586:SF8">
    <property type="entry name" value="CYSTEINE DESULFURASE 1, CHLOROPLASTIC"/>
    <property type="match status" value="1"/>
</dbReference>
<dbReference type="GO" id="GO:0016829">
    <property type="term" value="F:lyase activity"/>
    <property type="evidence" value="ECO:0007669"/>
    <property type="project" value="UniProtKB-KW"/>
</dbReference>
<dbReference type="CDD" id="cd06453">
    <property type="entry name" value="SufS_like"/>
    <property type="match status" value="1"/>
</dbReference>
<reference evidence="10 11" key="1">
    <citation type="submission" date="2019-03" db="EMBL/GenBank/DDBJ databases">
        <title>Genomic Encyclopedia of Type Strains, Phase IV (KMG-IV): sequencing the most valuable type-strain genomes for metagenomic binning, comparative biology and taxonomic classification.</title>
        <authorList>
            <person name="Goeker M."/>
        </authorList>
    </citation>
    <scope>NUCLEOTIDE SEQUENCE [LARGE SCALE GENOMIC DNA]</scope>
    <source>
        <strain evidence="10 11">DSM 100048</strain>
    </source>
</reference>
<dbReference type="InterPro" id="IPR020578">
    <property type="entry name" value="Aminotrans_V_PyrdxlP_BS"/>
</dbReference>
<protein>
    <recommendedName>
        <fullName evidence="8">Cysteine desulfurase</fullName>
        <ecNumber evidence="8">2.8.1.7</ecNumber>
    </recommendedName>
</protein>
<dbReference type="InterPro" id="IPR010970">
    <property type="entry name" value="Cys_dSase_SufS"/>
</dbReference>
<dbReference type="InterPro" id="IPR016454">
    <property type="entry name" value="Cysteine_dSase"/>
</dbReference>
<name>A0A4R3VD27_9BURK</name>